<dbReference type="Pfam" id="PF00005">
    <property type="entry name" value="ABC_tran"/>
    <property type="match status" value="1"/>
</dbReference>
<evidence type="ECO:0000256" key="8">
    <source>
        <dbReference type="ARBA" id="ARBA00023136"/>
    </source>
</evidence>
<comment type="function">
    <text evidence="9">May be involved in multidrug export. Transmembrane domains (TMD) form a pore in the cell membrane and the ATP-binding domain (NBD) is responsible for energy generation.</text>
</comment>
<dbReference type="InterPro" id="IPR027417">
    <property type="entry name" value="P-loop_NTPase"/>
</dbReference>
<feature type="transmembrane region" description="Helical" evidence="10">
    <location>
        <begin position="56"/>
        <end position="87"/>
    </location>
</feature>
<dbReference type="PROSITE" id="PS50929">
    <property type="entry name" value="ABC_TM1F"/>
    <property type="match status" value="1"/>
</dbReference>
<dbReference type="EMBL" id="FOIT01000002">
    <property type="protein sequence ID" value="SEV94231.1"/>
    <property type="molecule type" value="Genomic_DNA"/>
</dbReference>
<comment type="subcellular location">
    <subcellularLocation>
        <location evidence="1">Cell membrane</location>
        <topology evidence="1">Multi-pass membrane protein</topology>
    </subcellularLocation>
</comment>
<dbReference type="FunFam" id="3.40.50.300:FF:000221">
    <property type="entry name" value="Multidrug ABC transporter ATP-binding protein"/>
    <property type="match status" value="1"/>
</dbReference>
<organism evidence="13 14">
    <name type="scientific">Aliicoccus persicus</name>
    <dbReference type="NCBI Taxonomy" id="930138"/>
    <lineage>
        <taxon>Bacteria</taxon>
        <taxon>Bacillati</taxon>
        <taxon>Bacillota</taxon>
        <taxon>Bacilli</taxon>
        <taxon>Bacillales</taxon>
        <taxon>Staphylococcaceae</taxon>
        <taxon>Aliicoccus</taxon>
    </lineage>
</organism>
<dbReference type="AlphaFoldDB" id="A0A662Z4T9"/>
<dbReference type="InterPro" id="IPR039421">
    <property type="entry name" value="Type_1_exporter"/>
</dbReference>
<accession>A0A662Z4T9</accession>
<dbReference type="Gene3D" id="1.20.1560.10">
    <property type="entry name" value="ABC transporter type 1, transmembrane domain"/>
    <property type="match status" value="1"/>
</dbReference>
<keyword evidence="8 10" id="KW-0472">Membrane</keyword>
<feature type="transmembrane region" description="Helical" evidence="10">
    <location>
        <begin position="161"/>
        <end position="179"/>
    </location>
</feature>
<evidence type="ECO:0000256" key="9">
    <source>
        <dbReference type="ARBA" id="ARBA00025074"/>
    </source>
</evidence>
<dbReference type="Pfam" id="PF00664">
    <property type="entry name" value="ABC_membrane"/>
    <property type="match status" value="1"/>
</dbReference>
<name>A0A662Z4T9_9STAP</name>
<dbReference type="PROSITE" id="PS50893">
    <property type="entry name" value="ABC_TRANSPORTER_2"/>
    <property type="match status" value="1"/>
</dbReference>
<feature type="transmembrane region" description="Helical" evidence="10">
    <location>
        <begin position="134"/>
        <end position="155"/>
    </location>
</feature>
<keyword evidence="6 13" id="KW-0067">ATP-binding</keyword>
<dbReference type="GO" id="GO:0016887">
    <property type="term" value="F:ATP hydrolysis activity"/>
    <property type="evidence" value="ECO:0007669"/>
    <property type="project" value="InterPro"/>
</dbReference>
<feature type="domain" description="ABC transporter" evidence="11">
    <location>
        <begin position="335"/>
        <end position="570"/>
    </location>
</feature>
<dbReference type="InterPro" id="IPR036640">
    <property type="entry name" value="ABC1_TM_sf"/>
</dbReference>
<evidence type="ECO:0000259" key="11">
    <source>
        <dbReference type="PROSITE" id="PS50893"/>
    </source>
</evidence>
<protein>
    <submittedName>
        <fullName evidence="13">ATP-binding cassette, subfamily B</fullName>
    </submittedName>
</protein>
<evidence type="ECO:0000256" key="2">
    <source>
        <dbReference type="ARBA" id="ARBA00022448"/>
    </source>
</evidence>
<evidence type="ECO:0000256" key="1">
    <source>
        <dbReference type="ARBA" id="ARBA00004651"/>
    </source>
</evidence>
<dbReference type="PROSITE" id="PS00211">
    <property type="entry name" value="ABC_TRANSPORTER_1"/>
    <property type="match status" value="1"/>
</dbReference>
<proteinExistence type="predicted"/>
<evidence type="ECO:0000313" key="13">
    <source>
        <dbReference type="EMBL" id="SEV94231.1"/>
    </source>
</evidence>
<reference evidence="13 14" key="1">
    <citation type="submission" date="2016-10" db="EMBL/GenBank/DDBJ databases">
        <authorList>
            <person name="Varghese N."/>
            <person name="Submissions S."/>
        </authorList>
    </citation>
    <scope>NUCLEOTIDE SEQUENCE [LARGE SCALE GENOMIC DNA]</scope>
    <source>
        <strain evidence="13 14">IBRC-M10081</strain>
    </source>
</reference>
<evidence type="ECO:0000256" key="4">
    <source>
        <dbReference type="ARBA" id="ARBA00022692"/>
    </source>
</evidence>
<evidence type="ECO:0000256" key="3">
    <source>
        <dbReference type="ARBA" id="ARBA00022475"/>
    </source>
</evidence>
<evidence type="ECO:0000256" key="7">
    <source>
        <dbReference type="ARBA" id="ARBA00022989"/>
    </source>
</evidence>
<evidence type="ECO:0000256" key="5">
    <source>
        <dbReference type="ARBA" id="ARBA00022741"/>
    </source>
</evidence>
<dbReference type="InterPro" id="IPR003439">
    <property type="entry name" value="ABC_transporter-like_ATP-bd"/>
</dbReference>
<dbReference type="RefSeq" id="WP_091474328.1">
    <property type="nucleotide sequence ID" value="NZ_FOIT01000002.1"/>
</dbReference>
<dbReference type="InterPro" id="IPR003593">
    <property type="entry name" value="AAA+_ATPase"/>
</dbReference>
<evidence type="ECO:0000256" key="6">
    <source>
        <dbReference type="ARBA" id="ARBA00022840"/>
    </source>
</evidence>
<keyword evidence="14" id="KW-1185">Reference proteome</keyword>
<dbReference type="OrthoDB" id="9770415at2"/>
<feature type="transmembrane region" description="Helical" evidence="10">
    <location>
        <begin position="17"/>
        <end position="36"/>
    </location>
</feature>
<dbReference type="SUPFAM" id="SSF52540">
    <property type="entry name" value="P-loop containing nucleoside triphosphate hydrolases"/>
    <property type="match status" value="1"/>
</dbReference>
<dbReference type="GO" id="GO:0005886">
    <property type="term" value="C:plasma membrane"/>
    <property type="evidence" value="ECO:0007669"/>
    <property type="project" value="UniProtKB-SubCell"/>
</dbReference>
<feature type="transmembrane region" description="Helical" evidence="10">
    <location>
        <begin position="283"/>
        <end position="302"/>
    </location>
</feature>
<evidence type="ECO:0000313" key="14">
    <source>
        <dbReference type="Proteomes" id="UP000243605"/>
    </source>
</evidence>
<keyword evidence="2" id="KW-0813">Transport</keyword>
<dbReference type="PANTHER" id="PTHR43394:SF1">
    <property type="entry name" value="ATP-BINDING CASSETTE SUB-FAMILY B MEMBER 10, MITOCHONDRIAL"/>
    <property type="match status" value="1"/>
</dbReference>
<dbReference type="InterPro" id="IPR017871">
    <property type="entry name" value="ABC_transporter-like_CS"/>
</dbReference>
<keyword evidence="4 10" id="KW-0812">Transmembrane</keyword>
<dbReference type="SMART" id="SM00382">
    <property type="entry name" value="AAA"/>
    <property type="match status" value="1"/>
</dbReference>
<evidence type="ECO:0000256" key="10">
    <source>
        <dbReference type="SAM" id="Phobius"/>
    </source>
</evidence>
<evidence type="ECO:0000259" key="12">
    <source>
        <dbReference type="PROSITE" id="PS50929"/>
    </source>
</evidence>
<dbReference type="InterPro" id="IPR011527">
    <property type="entry name" value="ABC1_TM_dom"/>
</dbReference>
<keyword evidence="5" id="KW-0547">Nucleotide-binding</keyword>
<sequence>MFSYLSKLKWYFKQHKLRYIMIVLLLVATNILEVIPPQLIGRTIDAINLETLTFEMMWIIFGIFMFSVILTYIMHYGWAYLLFGGAYKIESILRMKLMQKFLTLSPSFYEKNKTGDLMAKATNDLRSVNMATGFGIITLLDSTTFMITIISVMAITISWQLTLVALLPLPLLIIIEVQLGRMIHKNHTKAQEAFGTMNESALEVVEGVRMTRSYVQEDAEKERFKGMTTSYLNKFMTVAKLEALFQPLTIFVVSMSFIIAFGYGAVLVNNGTMTVGEVVSFNIYLNMLIWPMFALGMLFNVMQRGNASLDRINDVLDKEDDVGDDASEMLSDTTIDFDEVSFKYPSSHRQNLKNVTINLNSGESLGIVGKTGSGKTTLIKQLLKIYPPGTGQLVIDGINITKLNKKELREKIGYVSQENILFSRTVKENILFGNPNATEAELEAAIVNSAFDSDLARMPKGLHTLVGEKGVALSGGQKQRISIARSLIKDPDILILDDALSAVDAKTELRIINNIKETRAGKTTIIVTHRLSAVQHADVIVVLDDGEIVEMGRHSTLSKKDGWYSEQNRYYLTGGDGDDRN</sequence>
<dbReference type="FunFam" id="1.20.1560.10:FF:000011">
    <property type="entry name" value="Multidrug ABC transporter ATP-binding protein"/>
    <property type="match status" value="1"/>
</dbReference>
<dbReference type="Proteomes" id="UP000243605">
    <property type="component" value="Unassembled WGS sequence"/>
</dbReference>
<dbReference type="GO" id="GO:0005524">
    <property type="term" value="F:ATP binding"/>
    <property type="evidence" value="ECO:0007669"/>
    <property type="project" value="UniProtKB-KW"/>
</dbReference>
<feature type="domain" description="ABC transmembrane type-1" evidence="12">
    <location>
        <begin position="20"/>
        <end position="304"/>
    </location>
</feature>
<dbReference type="CDD" id="cd18541">
    <property type="entry name" value="ABC_6TM_TmrB_like"/>
    <property type="match status" value="1"/>
</dbReference>
<dbReference type="GO" id="GO:0015421">
    <property type="term" value="F:ABC-type oligopeptide transporter activity"/>
    <property type="evidence" value="ECO:0007669"/>
    <property type="project" value="TreeGrafter"/>
</dbReference>
<dbReference type="PANTHER" id="PTHR43394">
    <property type="entry name" value="ATP-DEPENDENT PERMEASE MDL1, MITOCHONDRIAL"/>
    <property type="match status" value="1"/>
</dbReference>
<dbReference type="Gene3D" id="3.40.50.300">
    <property type="entry name" value="P-loop containing nucleotide triphosphate hydrolases"/>
    <property type="match status" value="1"/>
</dbReference>
<keyword evidence="3" id="KW-1003">Cell membrane</keyword>
<feature type="transmembrane region" description="Helical" evidence="10">
    <location>
        <begin position="243"/>
        <end position="263"/>
    </location>
</feature>
<keyword evidence="7 10" id="KW-1133">Transmembrane helix</keyword>
<gene>
    <name evidence="13" type="ORF">SAMN05192557_0910</name>
</gene>
<dbReference type="SUPFAM" id="SSF90123">
    <property type="entry name" value="ABC transporter transmembrane region"/>
    <property type="match status" value="1"/>
</dbReference>